<dbReference type="PROSITE" id="PS00445">
    <property type="entry name" value="FGGY_KINASES_2"/>
    <property type="match status" value="1"/>
</dbReference>
<dbReference type="PANTHER" id="PTHR10196">
    <property type="entry name" value="SUGAR KINASE"/>
    <property type="match status" value="1"/>
</dbReference>
<dbReference type="GO" id="GO:0005524">
    <property type="term" value="F:ATP binding"/>
    <property type="evidence" value="ECO:0007669"/>
    <property type="project" value="UniProtKB-KW"/>
</dbReference>
<dbReference type="InterPro" id="IPR018485">
    <property type="entry name" value="FGGY_C"/>
</dbReference>
<protein>
    <recommendedName>
        <fullName evidence="6">ATP:glycerol 3-phosphotransferase</fullName>
    </recommendedName>
</protein>
<dbReference type="AlphaFoldDB" id="A0A6S6P2M3"/>
<feature type="domain" description="Carbohydrate kinase FGGY N-terminal" evidence="9">
    <location>
        <begin position="26"/>
        <end position="237"/>
    </location>
</feature>
<reference evidence="11 12" key="1">
    <citation type="submission" date="2020-07" db="EMBL/GenBank/DDBJ databases">
        <title>Complete genome sequence of Mycolicibacterium litorale like strain isolated from cardiac implantable electronic device infection.</title>
        <authorList>
            <person name="Fukano H."/>
            <person name="Miyama H."/>
            <person name="Hoshino Y."/>
        </authorList>
    </citation>
    <scope>NUCLEOTIDE SEQUENCE [LARGE SCALE GENOMIC DNA]</scope>
    <source>
        <strain evidence="11 12">NIIDNTM18</strain>
    </source>
</reference>
<feature type="domain" description="Carbohydrate kinase FGGY C-terminal" evidence="10">
    <location>
        <begin position="275"/>
        <end position="468"/>
    </location>
</feature>
<evidence type="ECO:0000256" key="5">
    <source>
        <dbReference type="ARBA" id="ARBA00022840"/>
    </source>
</evidence>
<evidence type="ECO:0000256" key="4">
    <source>
        <dbReference type="ARBA" id="ARBA00022777"/>
    </source>
</evidence>
<dbReference type="InterPro" id="IPR000577">
    <property type="entry name" value="Carb_kinase_FGGY"/>
</dbReference>
<proteinExistence type="inferred from homology"/>
<name>A0A6S6P2M3_9MYCO</name>
<evidence type="ECO:0000259" key="9">
    <source>
        <dbReference type="Pfam" id="PF00370"/>
    </source>
</evidence>
<evidence type="ECO:0000256" key="3">
    <source>
        <dbReference type="ARBA" id="ARBA00022741"/>
    </source>
</evidence>
<dbReference type="InterPro" id="IPR018484">
    <property type="entry name" value="FGGY_N"/>
</dbReference>
<keyword evidence="3" id="KW-0547">Nucleotide-binding</keyword>
<feature type="region of interest" description="Disordered" evidence="8">
    <location>
        <begin position="1"/>
        <end position="23"/>
    </location>
</feature>
<evidence type="ECO:0000313" key="11">
    <source>
        <dbReference type="EMBL" id="BCI52256.1"/>
    </source>
</evidence>
<dbReference type="GO" id="GO:0005829">
    <property type="term" value="C:cytosol"/>
    <property type="evidence" value="ECO:0007669"/>
    <property type="project" value="TreeGrafter"/>
</dbReference>
<dbReference type="Gene3D" id="3.30.420.40">
    <property type="match status" value="2"/>
</dbReference>
<keyword evidence="4 7" id="KW-0418">Kinase</keyword>
<organism evidence="11 12">
    <name type="scientific">Mycolicibacterium litorale</name>
    <dbReference type="NCBI Taxonomy" id="758802"/>
    <lineage>
        <taxon>Bacteria</taxon>
        <taxon>Bacillati</taxon>
        <taxon>Actinomycetota</taxon>
        <taxon>Actinomycetes</taxon>
        <taxon>Mycobacteriales</taxon>
        <taxon>Mycobacteriaceae</taxon>
        <taxon>Mycolicibacterium</taxon>
    </lineage>
</organism>
<dbReference type="PIRSF" id="PIRSF000538">
    <property type="entry name" value="GlpK"/>
    <property type="match status" value="1"/>
</dbReference>
<dbReference type="InterPro" id="IPR018483">
    <property type="entry name" value="Carb_kinase_FGGY_CS"/>
</dbReference>
<dbReference type="GO" id="GO:0019563">
    <property type="term" value="P:glycerol catabolic process"/>
    <property type="evidence" value="ECO:0007669"/>
    <property type="project" value="TreeGrafter"/>
</dbReference>
<evidence type="ECO:0000256" key="2">
    <source>
        <dbReference type="ARBA" id="ARBA00022679"/>
    </source>
</evidence>
<evidence type="ECO:0000259" key="10">
    <source>
        <dbReference type="Pfam" id="PF02782"/>
    </source>
</evidence>
<comment type="similarity">
    <text evidence="1 7">Belongs to the FGGY kinase family.</text>
</comment>
<evidence type="ECO:0000313" key="12">
    <source>
        <dbReference type="Proteomes" id="UP000515734"/>
    </source>
</evidence>
<evidence type="ECO:0000256" key="1">
    <source>
        <dbReference type="ARBA" id="ARBA00009156"/>
    </source>
</evidence>
<evidence type="ECO:0000256" key="7">
    <source>
        <dbReference type="RuleBase" id="RU003733"/>
    </source>
</evidence>
<dbReference type="SUPFAM" id="SSF53067">
    <property type="entry name" value="Actin-like ATPase domain"/>
    <property type="match status" value="2"/>
</dbReference>
<dbReference type="Pfam" id="PF00370">
    <property type="entry name" value="FGGY_N"/>
    <property type="match status" value="1"/>
</dbReference>
<sequence length="531" mass="55366">MRAPASFEPGQSPAPLTRSGPVTRVWAGVDQGTTSTRTNLYDDSGRCIATARRRSRTTHPQPGWDEQDGNALLAAIEETVAEALDTVPGAELAGIGLANQGESIIAFDRRTGAPLSNAILWSDRRAGTVIDRVRGTAEASRVEGVTGLRLDPYYSAARIAWALTNLPDVAAAAAAGTLAIGTLDTFFIYRLTGGAYVTDPSTGSRTQLMALDDLQFDKECAAAFGIDVALLPALVDTVFAEPLPTTLGAPLYASATDQLAALAALGAINPGDTKMTYGTGCFIDTNVGAAPCRPGHGLMPTFAWSILDEPKAWAIEGGVFTAATAVDWLVGLGLAESAAHVAELAAACAAASDFDLRMHHPQFLPSFTGVGAPWWRPDAAGVLAGLRASTDGHDLAFAVLDGIAQRVADVVDAVDAELGSTATLRADGGLSANRTLMQRQADVCGRPIAIADHQENTAAGAAGLAAIGAGELDLTGLAARAEFHCVVEPQLAEPNRLLERARWRAFVEATSDLEPPALSTAAHRRIEERNS</sequence>
<keyword evidence="5" id="KW-0067">ATP-binding</keyword>
<evidence type="ECO:0000256" key="8">
    <source>
        <dbReference type="SAM" id="MobiDB-lite"/>
    </source>
</evidence>
<dbReference type="InterPro" id="IPR043129">
    <property type="entry name" value="ATPase_NBD"/>
</dbReference>
<gene>
    <name evidence="11" type="primary">glpK_1</name>
    <name evidence="11" type="ORF">NIIDNTM18_15340</name>
</gene>
<evidence type="ECO:0000256" key="6">
    <source>
        <dbReference type="ARBA" id="ARBA00043149"/>
    </source>
</evidence>
<dbReference type="EMBL" id="AP023287">
    <property type="protein sequence ID" value="BCI52256.1"/>
    <property type="molecule type" value="Genomic_DNA"/>
</dbReference>
<dbReference type="Proteomes" id="UP000515734">
    <property type="component" value="Chromosome"/>
</dbReference>
<accession>A0A6S6P2M3</accession>
<dbReference type="GO" id="GO:0004370">
    <property type="term" value="F:glycerol kinase activity"/>
    <property type="evidence" value="ECO:0007669"/>
    <property type="project" value="TreeGrafter"/>
</dbReference>
<dbReference type="Pfam" id="PF02782">
    <property type="entry name" value="FGGY_C"/>
    <property type="match status" value="1"/>
</dbReference>
<dbReference type="PANTHER" id="PTHR10196:SF69">
    <property type="entry name" value="GLYCEROL KINASE"/>
    <property type="match status" value="1"/>
</dbReference>
<keyword evidence="2 7" id="KW-0808">Transferase</keyword>